<feature type="binding site" evidence="7">
    <location>
        <position position="66"/>
    </location>
    <ligand>
        <name>Mg(2+)</name>
        <dbReference type="ChEBI" id="CHEBI:18420"/>
        <label>1</label>
    </ligand>
</feature>
<comment type="subcellular location">
    <subcellularLocation>
        <location evidence="7">Cytoplasm</location>
    </subcellularLocation>
</comment>
<feature type="binding site" evidence="7">
    <location>
        <position position="142"/>
    </location>
    <ligand>
        <name>substrate</name>
    </ligand>
</feature>
<protein>
    <recommendedName>
        <fullName evidence="7">Inorganic pyrophosphatase</fullName>
        <ecNumber evidence="7">3.6.1.1</ecNumber>
    </recommendedName>
    <alternativeName>
        <fullName evidence="7">Pyrophosphate phospho-hydrolase</fullName>
        <shortName evidence="7">PPase</shortName>
    </alternativeName>
</protein>
<dbReference type="EC" id="3.6.1.1" evidence="7"/>
<comment type="subunit">
    <text evidence="7">Homohexamer.</text>
</comment>
<dbReference type="GO" id="GO:0000287">
    <property type="term" value="F:magnesium ion binding"/>
    <property type="evidence" value="ECO:0007669"/>
    <property type="project" value="UniProtKB-UniRule"/>
</dbReference>
<feature type="binding site" evidence="7">
    <location>
        <position position="103"/>
    </location>
    <ligand>
        <name>Mg(2+)</name>
        <dbReference type="ChEBI" id="CHEBI:18420"/>
        <label>1</label>
    </ligand>
</feature>
<dbReference type="GO" id="GO:0005737">
    <property type="term" value="C:cytoplasm"/>
    <property type="evidence" value="ECO:0007669"/>
    <property type="project" value="UniProtKB-SubCell"/>
</dbReference>
<evidence type="ECO:0000256" key="1">
    <source>
        <dbReference type="ARBA" id="ARBA00001946"/>
    </source>
</evidence>
<dbReference type="RefSeq" id="WP_015816923.1">
    <property type="nucleotide sequence ID" value="NC_012997.1"/>
</dbReference>
<dbReference type="Gene3D" id="3.90.80.10">
    <property type="entry name" value="Inorganic pyrophosphatase"/>
    <property type="match status" value="1"/>
</dbReference>
<dbReference type="NCBIfam" id="NF002317">
    <property type="entry name" value="PRK01250.1"/>
    <property type="match status" value="1"/>
</dbReference>
<feature type="binding site" evidence="7">
    <location>
        <position position="71"/>
    </location>
    <ligand>
        <name>Mg(2+)</name>
        <dbReference type="ChEBI" id="CHEBI:18420"/>
        <label>1</label>
    </ligand>
</feature>
<dbReference type="eggNOG" id="COG0221">
    <property type="taxonomic scope" value="Bacteria"/>
</dbReference>
<dbReference type="GO" id="GO:0004427">
    <property type="term" value="F:inorganic diphosphate phosphatase activity"/>
    <property type="evidence" value="ECO:0007669"/>
    <property type="project" value="UniProtKB-UniRule"/>
</dbReference>
<evidence type="ECO:0000256" key="2">
    <source>
        <dbReference type="ARBA" id="ARBA00022490"/>
    </source>
</evidence>
<dbReference type="STRING" id="377629.TERTU_0583"/>
<dbReference type="FunFam" id="3.90.80.10:FF:000003">
    <property type="entry name" value="Inorganic pyrophosphatase"/>
    <property type="match status" value="1"/>
</dbReference>
<dbReference type="InterPro" id="IPR008162">
    <property type="entry name" value="Pyrophosphatase"/>
</dbReference>
<feature type="binding site" evidence="7">
    <location>
        <position position="44"/>
    </location>
    <ligand>
        <name>substrate</name>
    </ligand>
</feature>
<comment type="cofactor">
    <cofactor evidence="1 7">
        <name>Mg(2+)</name>
        <dbReference type="ChEBI" id="CHEBI:18420"/>
    </cofactor>
</comment>
<dbReference type="SUPFAM" id="SSF50324">
    <property type="entry name" value="Inorganic pyrophosphatase"/>
    <property type="match status" value="1"/>
</dbReference>
<evidence type="ECO:0000256" key="4">
    <source>
        <dbReference type="ARBA" id="ARBA00022801"/>
    </source>
</evidence>
<proteinExistence type="inferred from homology"/>
<evidence type="ECO:0000256" key="3">
    <source>
        <dbReference type="ARBA" id="ARBA00022723"/>
    </source>
</evidence>
<evidence type="ECO:0000256" key="6">
    <source>
        <dbReference type="ARBA" id="ARBA00047820"/>
    </source>
</evidence>
<comment type="catalytic activity">
    <reaction evidence="6 7">
        <text>diphosphate + H2O = 2 phosphate + H(+)</text>
        <dbReference type="Rhea" id="RHEA:24576"/>
        <dbReference type="ChEBI" id="CHEBI:15377"/>
        <dbReference type="ChEBI" id="CHEBI:15378"/>
        <dbReference type="ChEBI" id="CHEBI:33019"/>
        <dbReference type="ChEBI" id="CHEBI:43474"/>
        <dbReference type="EC" id="3.6.1.1"/>
    </reaction>
</comment>
<comment type="similarity">
    <text evidence="7">Belongs to the PPase family.</text>
</comment>
<reference evidence="8 9" key="1">
    <citation type="journal article" date="2009" name="PLoS ONE">
        <title>The complete genome of Teredinibacter turnerae T7901: an intracellular endosymbiont of marine wood-boring bivalves (shipworms).</title>
        <authorList>
            <person name="Yang J.C."/>
            <person name="Madupu R."/>
            <person name="Durkin A.S."/>
            <person name="Ekborg N.A."/>
            <person name="Pedamallu C.S."/>
            <person name="Hostetler J.B."/>
            <person name="Radune D."/>
            <person name="Toms B.S."/>
            <person name="Henrissat B."/>
            <person name="Coutinho P.M."/>
            <person name="Schwarz S."/>
            <person name="Field L."/>
            <person name="Trindade-Silva A.E."/>
            <person name="Soares C.A.G."/>
            <person name="Elshahawi S."/>
            <person name="Hanora A."/>
            <person name="Schmidt E.W."/>
            <person name="Haygood M.G."/>
            <person name="Posfai J."/>
            <person name="Benner J."/>
            <person name="Madinger C."/>
            <person name="Nove J."/>
            <person name="Anton B."/>
            <person name="Chaudhary K."/>
            <person name="Foster J."/>
            <person name="Holman A."/>
            <person name="Kumar S."/>
            <person name="Lessard P.A."/>
            <person name="Luyten Y.A."/>
            <person name="Slatko B."/>
            <person name="Wood N."/>
            <person name="Wu B."/>
            <person name="Teplitski M."/>
            <person name="Mougous J.D."/>
            <person name="Ward N."/>
            <person name="Eisen J.A."/>
            <person name="Badger J.H."/>
            <person name="Distel D.L."/>
        </authorList>
    </citation>
    <scope>NUCLEOTIDE SEQUENCE [LARGE SCALE GENOMIC DNA]</scope>
    <source>
        <strain evidence="9">ATCC 39867 / T7901</strain>
    </source>
</reference>
<dbReference type="EMBL" id="CP001614">
    <property type="protein sequence ID" value="ACR10811.1"/>
    <property type="molecule type" value="Genomic_DNA"/>
</dbReference>
<evidence type="ECO:0000313" key="9">
    <source>
        <dbReference type="Proteomes" id="UP000009080"/>
    </source>
</evidence>
<dbReference type="InterPro" id="IPR036649">
    <property type="entry name" value="Pyrophosphatase_sf"/>
</dbReference>
<dbReference type="Pfam" id="PF00719">
    <property type="entry name" value="Pyrophosphatase"/>
    <property type="match status" value="1"/>
</dbReference>
<accession>C5BNL4</accession>
<dbReference type="Proteomes" id="UP000009080">
    <property type="component" value="Chromosome"/>
</dbReference>
<evidence type="ECO:0000256" key="5">
    <source>
        <dbReference type="ARBA" id="ARBA00022842"/>
    </source>
</evidence>
<comment type="function">
    <text evidence="7">Catalyzes the hydrolysis of inorganic pyrophosphate (PPi) forming two phosphate ions.</text>
</comment>
<keyword evidence="5 7" id="KW-0460">Magnesium</keyword>
<dbReference type="KEGG" id="ttu:TERTU_0583"/>
<feature type="binding site" evidence="7">
    <location>
        <position position="71"/>
    </location>
    <ligand>
        <name>Mg(2+)</name>
        <dbReference type="ChEBI" id="CHEBI:18420"/>
        <label>2</label>
    </ligand>
</feature>
<evidence type="ECO:0000256" key="7">
    <source>
        <dbReference type="HAMAP-Rule" id="MF_00209"/>
    </source>
</evidence>
<feature type="binding site" evidence="7">
    <location>
        <position position="56"/>
    </location>
    <ligand>
        <name>substrate</name>
    </ligand>
</feature>
<dbReference type="OrthoDB" id="5187599at2"/>
<dbReference type="GO" id="GO:0006796">
    <property type="term" value="P:phosphate-containing compound metabolic process"/>
    <property type="evidence" value="ECO:0007669"/>
    <property type="project" value="InterPro"/>
</dbReference>
<dbReference type="HOGENOM" id="CLU_073198_1_0_6"/>
<keyword evidence="2 7" id="KW-0963">Cytoplasm</keyword>
<dbReference type="GeneID" id="93858026"/>
<keyword evidence="4 7" id="KW-0378">Hydrolase</keyword>
<organism evidence="8 9">
    <name type="scientific">Teredinibacter turnerae (strain ATCC 39867 / T7901)</name>
    <dbReference type="NCBI Taxonomy" id="377629"/>
    <lineage>
        <taxon>Bacteria</taxon>
        <taxon>Pseudomonadati</taxon>
        <taxon>Pseudomonadota</taxon>
        <taxon>Gammaproteobacteria</taxon>
        <taxon>Cellvibrionales</taxon>
        <taxon>Cellvibrionaceae</taxon>
        <taxon>Teredinibacter</taxon>
    </lineage>
</organism>
<feature type="binding site" evidence="7">
    <location>
        <position position="30"/>
    </location>
    <ligand>
        <name>substrate</name>
    </ligand>
</feature>
<dbReference type="HAMAP" id="MF_00209">
    <property type="entry name" value="Inorganic_PPase"/>
    <property type="match status" value="1"/>
</dbReference>
<sequence>MSLHLVPTGDDAPDIVNVIIEIPMGGEPIKYEVDKESGALFVDRVLGTAMHYPCNYGYIPHTLCGDGDPADVMVYMNRPLLPGSVIPCRPLGVLKMTDESGEDAKILAVPASSVTKFYDHVHSIEGLSQIKVDRVAHFFEHYKDLEEGKWVKIDGWGDVDAAKQEILDAIANYKNQPDAPRF</sequence>
<evidence type="ECO:0000313" key="8">
    <source>
        <dbReference type="EMBL" id="ACR10811.1"/>
    </source>
</evidence>
<name>C5BNL4_TERTT</name>
<dbReference type="CDD" id="cd00412">
    <property type="entry name" value="pyrophosphatase"/>
    <property type="match status" value="1"/>
</dbReference>
<dbReference type="AlphaFoldDB" id="C5BNL4"/>
<keyword evidence="9" id="KW-1185">Reference proteome</keyword>
<gene>
    <name evidence="7 8" type="primary">ppa</name>
    <name evidence="8" type="ordered locus">TERTU_0583</name>
</gene>
<dbReference type="GeneID" id="58408406"/>
<keyword evidence="3 7" id="KW-0479">Metal-binding</keyword>
<dbReference type="PANTHER" id="PTHR10286">
    <property type="entry name" value="INORGANIC PYROPHOSPHATASE"/>
    <property type="match status" value="1"/>
</dbReference>